<keyword evidence="1" id="KW-0472">Membrane</keyword>
<dbReference type="AlphaFoldDB" id="D7U3N0"/>
<dbReference type="HOGENOM" id="CLU_2927339_0_0_1"/>
<accession>D7U3N0</accession>
<keyword evidence="1" id="KW-1133">Transmembrane helix</keyword>
<keyword evidence="1" id="KW-0812">Transmembrane</keyword>
<dbReference type="PaxDb" id="29760-VIT_00s0229g00010.t01"/>
<reference evidence="3" key="1">
    <citation type="journal article" date="2007" name="Nature">
        <title>The grapevine genome sequence suggests ancestral hexaploidization in major angiosperm phyla.</title>
        <authorList>
            <consortium name="The French-Italian Public Consortium for Grapevine Genome Characterization."/>
            <person name="Jaillon O."/>
            <person name="Aury J.-M."/>
            <person name="Noel B."/>
            <person name="Policriti A."/>
            <person name="Clepet C."/>
            <person name="Casagrande A."/>
            <person name="Choisne N."/>
            <person name="Aubourg S."/>
            <person name="Vitulo N."/>
            <person name="Jubin C."/>
            <person name="Vezzi A."/>
            <person name="Legeai F."/>
            <person name="Hugueney P."/>
            <person name="Dasilva C."/>
            <person name="Horner D."/>
            <person name="Mica E."/>
            <person name="Jublot D."/>
            <person name="Poulain J."/>
            <person name="Bruyere C."/>
            <person name="Billault A."/>
            <person name="Segurens B."/>
            <person name="Gouyvenoux M."/>
            <person name="Ugarte E."/>
            <person name="Cattonaro F."/>
            <person name="Anthouard V."/>
            <person name="Vico V."/>
            <person name="Del Fabbro C."/>
            <person name="Alaux M."/>
            <person name="Di Gaspero G."/>
            <person name="Dumas V."/>
            <person name="Felice N."/>
            <person name="Paillard S."/>
            <person name="Juman I."/>
            <person name="Moroldo M."/>
            <person name="Scalabrin S."/>
            <person name="Canaguier A."/>
            <person name="Le Clainche I."/>
            <person name="Malacrida G."/>
            <person name="Durand E."/>
            <person name="Pesole G."/>
            <person name="Laucou V."/>
            <person name="Chatelet P."/>
            <person name="Merdinoglu D."/>
            <person name="Delledonne M."/>
            <person name="Pezzotti M."/>
            <person name="Lecharny A."/>
            <person name="Scarpelli C."/>
            <person name="Artiguenave F."/>
            <person name="Pe M.E."/>
            <person name="Valle G."/>
            <person name="Morgante M."/>
            <person name="Caboche M."/>
            <person name="Adam-Blondon A.-F."/>
            <person name="Weissenbach J."/>
            <person name="Quetier F."/>
            <person name="Wincker P."/>
        </authorList>
    </citation>
    <scope>NUCLEOTIDE SEQUENCE [LARGE SCALE GENOMIC DNA]</scope>
    <source>
        <strain evidence="3">cv. Pinot noir / PN40024</strain>
    </source>
</reference>
<evidence type="ECO:0000313" key="3">
    <source>
        <dbReference type="Proteomes" id="UP000009183"/>
    </source>
</evidence>
<protein>
    <submittedName>
        <fullName evidence="2">Uncharacterized protein</fullName>
    </submittedName>
</protein>
<organism evidence="2 3">
    <name type="scientific">Vitis vinifera</name>
    <name type="common">Grape</name>
    <dbReference type="NCBI Taxonomy" id="29760"/>
    <lineage>
        <taxon>Eukaryota</taxon>
        <taxon>Viridiplantae</taxon>
        <taxon>Streptophyta</taxon>
        <taxon>Embryophyta</taxon>
        <taxon>Tracheophyta</taxon>
        <taxon>Spermatophyta</taxon>
        <taxon>Magnoliopsida</taxon>
        <taxon>eudicotyledons</taxon>
        <taxon>Gunneridae</taxon>
        <taxon>Pentapetalae</taxon>
        <taxon>rosids</taxon>
        <taxon>Vitales</taxon>
        <taxon>Vitaceae</taxon>
        <taxon>Viteae</taxon>
        <taxon>Vitis</taxon>
    </lineage>
</organism>
<keyword evidence="3" id="KW-1185">Reference proteome</keyword>
<evidence type="ECO:0000313" key="2">
    <source>
        <dbReference type="EMBL" id="CBI37349.3"/>
    </source>
</evidence>
<name>D7U3N0_VITVI</name>
<gene>
    <name evidence="2" type="ORF">VIT_00s0229g00010</name>
</gene>
<proteinExistence type="predicted"/>
<dbReference type="EMBL" id="FN596504">
    <property type="protein sequence ID" value="CBI37349.3"/>
    <property type="molecule type" value="Genomic_DNA"/>
</dbReference>
<feature type="transmembrane region" description="Helical" evidence="1">
    <location>
        <begin position="42"/>
        <end position="59"/>
    </location>
</feature>
<dbReference type="Proteomes" id="UP000009183">
    <property type="component" value="Unassembled WGS sequence, unordered"/>
</dbReference>
<sequence length="61" mass="6941">MLPNLLEHDGAEDVEKKRTRNCQTMSFVNSRSLNQELLSCPLSSFLLSFWILVGVGFIARK</sequence>
<dbReference type="InParanoid" id="D7U3N0"/>
<evidence type="ECO:0000256" key="1">
    <source>
        <dbReference type="SAM" id="Phobius"/>
    </source>
</evidence>